<keyword evidence="3" id="KW-1185">Reference proteome</keyword>
<gene>
    <name evidence="2" type="ORF">B9G39_09845</name>
</gene>
<proteinExistence type="predicted"/>
<dbReference type="Proteomes" id="UP000257039">
    <property type="component" value="Unassembled WGS sequence"/>
</dbReference>
<organism evidence="2 3">
    <name type="scientific">Zooshikella ganghwensis</name>
    <dbReference type="NCBI Taxonomy" id="202772"/>
    <lineage>
        <taxon>Bacteria</taxon>
        <taxon>Pseudomonadati</taxon>
        <taxon>Pseudomonadota</taxon>
        <taxon>Gammaproteobacteria</taxon>
        <taxon>Oceanospirillales</taxon>
        <taxon>Zooshikellaceae</taxon>
        <taxon>Zooshikella</taxon>
    </lineage>
</organism>
<reference evidence="2 3" key="1">
    <citation type="submission" date="2017-04" db="EMBL/GenBank/DDBJ databases">
        <title>Draft genome sequence of Zooshikella ganghwensis VG4 isolated from Red Sea sediments.</title>
        <authorList>
            <person name="Rehman Z."/>
            <person name="Alam I."/>
            <person name="Kamau A."/>
            <person name="Bajic V."/>
            <person name="Leiknes T."/>
        </authorList>
    </citation>
    <scope>NUCLEOTIDE SEQUENCE [LARGE SCALE GENOMIC DNA]</scope>
    <source>
        <strain evidence="2 3">VG4</strain>
    </source>
</reference>
<dbReference type="AlphaFoldDB" id="A0A4P9VK95"/>
<feature type="domain" description="DUF6985" evidence="1">
    <location>
        <begin position="5"/>
        <end position="43"/>
    </location>
</feature>
<protein>
    <recommendedName>
        <fullName evidence="1">DUF6985 domain-containing protein</fullName>
    </recommendedName>
</protein>
<comment type="caution">
    <text evidence="2">The sequence shown here is derived from an EMBL/GenBank/DDBJ whole genome shotgun (WGS) entry which is preliminary data.</text>
</comment>
<evidence type="ECO:0000259" key="1">
    <source>
        <dbReference type="Pfam" id="PF22481"/>
    </source>
</evidence>
<evidence type="ECO:0000313" key="3">
    <source>
        <dbReference type="Proteomes" id="UP000257039"/>
    </source>
</evidence>
<sequence>MYGDKAIYISLSCECDWEEEHGLLLVFKEGRYINKLGGYDGHLTNSDAYGDKNLEKVVYR</sequence>
<dbReference type="EMBL" id="NDXW01000001">
    <property type="protein sequence ID" value="RDH43718.1"/>
    <property type="molecule type" value="Genomic_DNA"/>
</dbReference>
<dbReference type="Pfam" id="PF22481">
    <property type="entry name" value="DUF6985"/>
    <property type="match status" value="1"/>
</dbReference>
<accession>A0A4P9VK95</accession>
<evidence type="ECO:0000313" key="2">
    <source>
        <dbReference type="EMBL" id="RDH43718.1"/>
    </source>
</evidence>
<dbReference type="InterPro" id="IPR054254">
    <property type="entry name" value="DUF6985"/>
</dbReference>
<name>A0A4P9VK95_9GAMM</name>